<dbReference type="KEGG" id="gra:105795937"/>
<reference evidence="3 4" key="1">
    <citation type="journal article" date="2012" name="Nature">
        <title>Repeated polyploidization of Gossypium genomes and the evolution of spinnable cotton fibres.</title>
        <authorList>
            <person name="Paterson A.H."/>
            <person name="Wendel J.F."/>
            <person name="Gundlach H."/>
            <person name="Guo H."/>
            <person name="Jenkins J."/>
            <person name="Jin D."/>
            <person name="Llewellyn D."/>
            <person name="Showmaker K.C."/>
            <person name="Shu S."/>
            <person name="Udall J."/>
            <person name="Yoo M.J."/>
            <person name="Byers R."/>
            <person name="Chen W."/>
            <person name="Doron-Faigenboim A."/>
            <person name="Duke M.V."/>
            <person name="Gong L."/>
            <person name="Grimwood J."/>
            <person name="Grover C."/>
            <person name="Grupp K."/>
            <person name="Hu G."/>
            <person name="Lee T.H."/>
            <person name="Li J."/>
            <person name="Lin L."/>
            <person name="Liu T."/>
            <person name="Marler B.S."/>
            <person name="Page J.T."/>
            <person name="Roberts A.W."/>
            <person name="Romanel E."/>
            <person name="Sanders W.S."/>
            <person name="Szadkowski E."/>
            <person name="Tan X."/>
            <person name="Tang H."/>
            <person name="Xu C."/>
            <person name="Wang J."/>
            <person name="Wang Z."/>
            <person name="Zhang D."/>
            <person name="Zhang L."/>
            <person name="Ashrafi H."/>
            <person name="Bedon F."/>
            <person name="Bowers J.E."/>
            <person name="Brubaker C.L."/>
            <person name="Chee P.W."/>
            <person name="Das S."/>
            <person name="Gingle A.R."/>
            <person name="Haigler C.H."/>
            <person name="Harker D."/>
            <person name="Hoffmann L.V."/>
            <person name="Hovav R."/>
            <person name="Jones D.C."/>
            <person name="Lemke C."/>
            <person name="Mansoor S."/>
            <person name="ur Rahman M."/>
            <person name="Rainville L.N."/>
            <person name="Rambani A."/>
            <person name="Reddy U.K."/>
            <person name="Rong J.K."/>
            <person name="Saranga Y."/>
            <person name="Scheffler B.E."/>
            <person name="Scheffler J.A."/>
            <person name="Stelly D.M."/>
            <person name="Triplett B.A."/>
            <person name="Van Deynze A."/>
            <person name="Vaslin M.F."/>
            <person name="Waghmare V.N."/>
            <person name="Walford S.A."/>
            <person name="Wright R.J."/>
            <person name="Zaki E.A."/>
            <person name="Zhang T."/>
            <person name="Dennis E.S."/>
            <person name="Mayer K.F."/>
            <person name="Peterson D.G."/>
            <person name="Rokhsar D.S."/>
            <person name="Wang X."/>
            <person name="Schmutz J."/>
        </authorList>
    </citation>
    <scope>NUCLEOTIDE SEQUENCE [LARGE SCALE GENOMIC DNA]</scope>
</reference>
<dbReference type="eggNOG" id="ENOG502R7V9">
    <property type="taxonomic scope" value="Eukaryota"/>
</dbReference>
<dbReference type="Proteomes" id="UP000032304">
    <property type="component" value="Chromosome 5"/>
</dbReference>
<dbReference type="OrthoDB" id="998067at2759"/>
<sequence>MARQSFVLALVFIALVGLVSAANTASKAPSAVPVPDDDTIGNTDDGAGASSPGASNDAVAAPLGSEQEAKSMAPAPSSDATTTGVSAVGAAALTGAAAIATYFAF</sequence>
<gene>
    <name evidence="3" type="ORF">B456_005G174700</name>
</gene>
<dbReference type="OMA" id="TIIVEGP"/>
<dbReference type="Gramene" id="KJB30995">
    <property type="protein sequence ID" value="KJB30995"/>
    <property type="gene ID" value="B456_005G174700"/>
</dbReference>
<dbReference type="AlphaFoldDB" id="A0A0D2SIN9"/>
<organism evidence="3 4">
    <name type="scientific">Gossypium raimondii</name>
    <name type="common">Peruvian cotton</name>
    <name type="synonym">Gossypium klotzschianum subsp. raimondii</name>
    <dbReference type="NCBI Taxonomy" id="29730"/>
    <lineage>
        <taxon>Eukaryota</taxon>
        <taxon>Viridiplantae</taxon>
        <taxon>Streptophyta</taxon>
        <taxon>Embryophyta</taxon>
        <taxon>Tracheophyta</taxon>
        <taxon>Spermatophyta</taxon>
        <taxon>Magnoliopsida</taxon>
        <taxon>eudicotyledons</taxon>
        <taxon>Gunneridae</taxon>
        <taxon>Pentapetalae</taxon>
        <taxon>rosids</taxon>
        <taxon>malvids</taxon>
        <taxon>Malvales</taxon>
        <taxon>Malvaceae</taxon>
        <taxon>Malvoideae</taxon>
        <taxon>Gossypium</taxon>
    </lineage>
</organism>
<dbReference type="EMBL" id="CM001744">
    <property type="protein sequence ID" value="KJB30995.1"/>
    <property type="molecule type" value="Genomic_DNA"/>
</dbReference>
<evidence type="ECO:0000313" key="4">
    <source>
        <dbReference type="Proteomes" id="UP000032304"/>
    </source>
</evidence>
<feature type="region of interest" description="Disordered" evidence="1">
    <location>
        <begin position="24"/>
        <end position="82"/>
    </location>
</feature>
<feature type="signal peptide" evidence="2">
    <location>
        <begin position="1"/>
        <end position="21"/>
    </location>
</feature>
<keyword evidence="2" id="KW-0732">Signal</keyword>
<evidence type="ECO:0000256" key="2">
    <source>
        <dbReference type="SAM" id="SignalP"/>
    </source>
</evidence>
<name>A0A0D2SIN9_GOSRA</name>
<proteinExistence type="predicted"/>
<protein>
    <recommendedName>
        <fullName evidence="5">Anther-specific protein BCP1</fullName>
    </recommendedName>
</protein>
<evidence type="ECO:0008006" key="5">
    <source>
        <dbReference type="Google" id="ProtNLM"/>
    </source>
</evidence>
<evidence type="ECO:0000256" key="1">
    <source>
        <dbReference type="SAM" id="MobiDB-lite"/>
    </source>
</evidence>
<keyword evidence="4" id="KW-1185">Reference proteome</keyword>
<evidence type="ECO:0000313" key="3">
    <source>
        <dbReference type="EMBL" id="KJB30995.1"/>
    </source>
</evidence>
<accession>A0A0D2SIN9</accession>
<feature type="chain" id="PRO_5002251795" description="Anther-specific protein BCP1" evidence="2">
    <location>
        <begin position="22"/>
        <end position="105"/>
    </location>
</feature>